<dbReference type="OrthoDB" id="9773047at2"/>
<dbReference type="Proteomes" id="UP000245535">
    <property type="component" value="Unassembled WGS sequence"/>
</dbReference>
<dbReference type="InterPro" id="IPR012338">
    <property type="entry name" value="Beta-lactam/transpept-like"/>
</dbReference>
<evidence type="ECO:0000259" key="2">
    <source>
        <dbReference type="Pfam" id="PF00144"/>
    </source>
</evidence>
<evidence type="ECO:0000313" key="4">
    <source>
        <dbReference type="Proteomes" id="UP000245535"/>
    </source>
</evidence>
<dbReference type="InterPro" id="IPR050789">
    <property type="entry name" value="Diverse_Enzym_Activities"/>
</dbReference>
<dbReference type="Pfam" id="PF00144">
    <property type="entry name" value="Beta-lactamase"/>
    <property type="match status" value="1"/>
</dbReference>
<accession>A0A315ZA67</accession>
<dbReference type="EMBL" id="QGDO01000002">
    <property type="protein sequence ID" value="PWJ42475.1"/>
    <property type="molecule type" value="Genomic_DNA"/>
</dbReference>
<feature type="signal peptide" evidence="1">
    <location>
        <begin position="1"/>
        <end position="21"/>
    </location>
</feature>
<evidence type="ECO:0000313" key="3">
    <source>
        <dbReference type="EMBL" id="PWJ42475.1"/>
    </source>
</evidence>
<sequence>MRAQYLLLVSLYLQLSFTSFCIGQQTSAFKYATPESKGFSADRLDSLANFLGKAGSSSMLILVDGAVIFEWGNTKEKHLVHSIRKALLNSLYGIKIEEGIIDTTQNLLSLGIDDIPNPLTENEKQARIADLLKSRSGVYHHAAAVSEGMLRGMPQRGSYQANEVYYYNNWDFNVLGAILEEKTGESIYKLFENRIAKPLGMLDFKGDFTSVNMDDDEAQIPQTDGFYSFEKSKSKYPAYHFRLSARDLALYGLLYLNKGKWKGKQLISEEWIEKSTTPYSLYNEKYGLAYGMLWNVLTETETRKSRSFYHTGVGIHMLGIYPASKLVLVHRVNTETDYQFHKGNFYEMIRLVWAAQTEQ</sequence>
<keyword evidence="4" id="KW-1185">Reference proteome</keyword>
<keyword evidence="1" id="KW-0732">Signal</keyword>
<protein>
    <submittedName>
        <fullName evidence="3">CubicO group peptidase (Beta-lactamase class C family)</fullName>
    </submittedName>
</protein>
<comment type="caution">
    <text evidence="3">The sequence shown here is derived from an EMBL/GenBank/DDBJ whole genome shotgun (WGS) entry which is preliminary data.</text>
</comment>
<feature type="chain" id="PRO_5016245136" evidence="1">
    <location>
        <begin position="22"/>
        <end position="359"/>
    </location>
</feature>
<dbReference type="InterPro" id="IPR001466">
    <property type="entry name" value="Beta-lactam-related"/>
</dbReference>
<dbReference type="SUPFAM" id="SSF56601">
    <property type="entry name" value="beta-lactamase/transpeptidase-like"/>
    <property type="match status" value="1"/>
</dbReference>
<dbReference type="PANTHER" id="PTHR43283:SF7">
    <property type="entry name" value="BETA-LACTAMASE-RELATED DOMAIN-CONTAINING PROTEIN"/>
    <property type="match status" value="1"/>
</dbReference>
<evidence type="ECO:0000256" key="1">
    <source>
        <dbReference type="SAM" id="SignalP"/>
    </source>
</evidence>
<name>A0A315ZA67_SEDFL</name>
<feature type="domain" description="Beta-lactamase-related" evidence="2">
    <location>
        <begin position="58"/>
        <end position="344"/>
    </location>
</feature>
<organism evidence="3 4">
    <name type="scientific">Sediminitomix flava</name>
    <dbReference type="NCBI Taxonomy" id="379075"/>
    <lineage>
        <taxon>Bacteria</taxon>
        <taxon>Pseudomonadati</taxon>
        <taxon>Bacteroidota</taxon>
        <taxon>Cytophagia</taxon>
        <taxon>Cytophagales</taxon>
        <taxon>Flammeovirgaceae</taxon>
        <taxon>Sediminitomix</taxon>
    </lineage>
</organism>
<dbReference type="Gene3D" id="3.40.710.10">
    <property type="entry name" value="DD-peptidase/beta-lactamase superfamily"/>
    <property type="match status" value="1"/>
</dbReference>
<reference evidence="3 4" key="1">
    <citation type="submission" date="2018-03" db="EMBL/GenBank/DDBJ databases">
        <title>Genomic Encyclopedia of Archaeal and Bacterial Type Strains, Phase II (KMG-II): from individual species to whole genera.</title>
        <authorList>
            <person name="Goeker M."/>
        </authorList>
    </citation>
    <scope>NUCLEOTIDE SEQUENCE [LARGE SCALE GENOMIC DNA]</scope>
    <source>
        <strain evidence="3 4">DSM 28229</strain>
    </source>
</reference>
<gene>
    <name evidence="3" type="ORF">BC781_10216</name>
</gene>
<dbReference type="AlphaFoldDB" id="A0A315ZA67"/>
<dbReference type="PANTHER" id="PTHR43283">
    <property type="entry name" value="BETA-LACTAMASE-RELATED"/>
    <property type="match status" value="1"/>
</dbReference>
<proteinExistence type="predicted"/>
<dbReference type="RefSeq" id="WP_109616623.1">
    <property type="nucleotide sequence ID" value="NZ_QGDO01000002.1"/>
</dbReference>